<evidence type="ECO:0000313" key="3">
    <source>
        <dbReference type="Proteomes" id="UP001194468"/>
    </source>
</evidence>
<evidence type="ECO:0000256" key="1">
    <source>
        <dbReference type="SAM" id="Phobius"/>
    </source>
</evidence>
<protein>
    <submittedName>
        <fullName evidence="2">Uncharacterized protein</fullName>
    </submittedName>
</protein>
<reference evidence="2" key="1">
    <citation type="submission" date="2019-10" db="EMBL/GenBank/DDBJ databases">
        <authorList>
            <consortium name="DOE Joint Genome Institute"/>
            <person name="Kuo A."/>
            <person name="Miyauchi S."/>
            <person name="Kiss E."/>
            <person name="Drula E."/>
            <person name="Kohler A."/>
            <person name="Sanchez-Garcia M."/>
            <person name="Andreopoulos B."/>
            <person name="Barry K.W."/>
            <person name="Bonito G."/>
            <person name="Buee M."/>
            <person name="Carver A."/>
            <person name="Chen C."/>
            <person name="Cichocki N."/>
            <person name="Clum A."/>
            <person name="Culley D."/>
            <person name="Crous P.W."/>
            <person name="Fauchery L."/>
            <person name="Girlanda M."/>
            <person name="Hayes R."/>
            <person name="Keri Z."/>
            <person name="LaButti K."/>
            <person name="Lipzen A."/>
            <person name="Lombard V."/>
            <person name="Magnuson J."/>
            <person name="Maillard F."/>
            <person name="Morin E."/>
            <person name="Murat C."/>
            <person name="Nolan M."/>
            <person name="Ohm R."/>
            <person name="Pangilinan J."/>
            <person name="Pereira M."/>
            <person name="Perotto S."/>
            <person name="Peter M."/>
            <person name="Riley R."/>
            <person name="Sitrit Y."/>
            <person name="Stielow B."/>
            <person name="Szollosi G."/>
            <person name="Zifcakova L."/>
            <person name="Stursova M."/>
            <person name="Spatafora J.W."/>
            <person name="Tedersoo L."/>
            <person name="Vaario L.-M."/>
            <person name="Yamada A."/>
            <person name="Yan M."/>
            <person name="Wang P."/>
            <person name="Xu J."/>
            <person name="Bruns T."/>
            <person name="Baldrian P."/>
            <person name="Vilgalys R."/>
            <person name="Henrissat B."/>
            <person name="Grigoriev I.V."/>
            <person name="Hibbett D."/>
            <person name="Nagy L.G."/>
            <person name="Martin F.M."/>
        </authorList>
    </citation>
    <scope>NUCLEOTIDE SEQUENCE</scope>
    <source>
        <strain evidence="2">BED1</strain>
    </source>
</reference>
<feature type="transmembrane region" description="Helical" evidence="1">
    <location>
        <begin position="12"/>
        <end position="31"/>
    </location>
</feature>
<feature type="non-terminal residue" evidence="2">
    <location>
        <position position="152"/>
    </location>
</feature>
<accession>A0AAD4GEK1</accession>
<comment type="caution">
    <text evidence="2">The sequence shown here is derived from an EMBL/GenBank/DDBJ whole genome shotgun (WGS) entry which is preliminary data.</text>
</comment>
<keyword evidence="3" id="KW-1185">Reference proteome</keyword>
<dbReference type="AlphaFoldDB" id="A0AAD4GEK1"/>
<dbReference type="Proteomes" id="UP001194468">
    <property type="component" value="Unassembled WGS sequence"/>
</dbReference>
<dbReference type="EMBL" id="WHUW01000013">
    <property type="protein sequence ID" value="KAF8439987.1"/>
    <property type="molecule type" value="Genomic_DNA"/>
</dbReference>
<keyword evidence="1" id="KW-1133">Transmembrane helix</keyword>
<name>A0AAD4GEK1_BOLED</name>
<organism evidence="2 3">
    <name type="scientific">Boletus edulis BED1</name>
    <dbReference type="NCBI Taxonomy" id="1328754"/>
    <lineage>
        <taxon>Eukaryota</taxon>
        <taxon>Fungi</taxon>
        <taxon>Dikarya</taxon>
        <taxon>Basidiomycota</taxon>
        <taxon>Agaricomycotina</taxon>
        <taxon>Agaricomycetes</taxon>
        <taxon>Agaricomycetidae</taxon>
        <taxon>Boletales</taxon>
        <taxon>Boletineae</taxon>
        <taxon>Boletaceae</taxon>
        <taxon>Boletoideae</taxon>
        <taxon>Boletus</taxon>
    </lineage>
</organism>
<reference evidence="2" key="2">
    <citation type="journal article" date="2020" name="Nat. Commun.">
        <title>Large-scale genome sequencing of mycorrhizal fungi provides insights into the early evolution of symbiotic traits.</title>
        <authorList>
            <person name="Miyauchi S."/>
            <person name="Kiss E."/>
            <person name="Kuo A."/>
            <person name="Drula E."/>
            <person name="Kohler A."/>
            <person name="Sanchez-Garcia M."/>
            <person name="Morin E."/>
            <person name="Andreopoulos B."/>
            <person name="Barry K.W."/>
            <person name="Bonito G."/>
            <person name="Buee M."/>
            <person name="Carver A."/>
            <person name="Chen C."/>
            <person name="Cichocki N."/>
            <person name="Clum A."/>
            <person name="Culley D."/>
            <person name="Crous P.W."/>
            <person name="Fauchery L."/>
            <person name="Girlanda M."/>
            <person name="Hayes R.D."/>
            <person name="Keri Z."/>
            <person name="LaButti K."/>
            <person name="Lipzen A."/>
            <person name="Lombard V."/>
            <person name="Magnuson J."/>
            <person name="Maillard F."/>
            <person name="Murat C."/>
            <person name="Nolan M."/>
            <person name="Ohm R.A."/>
            <person name="Pangilinan J."/>
            <person name="Pereira M.F."/>
            <person name="Perotto S."/>
            <person name="Peter M."/>
            <person name="Pfister S."/>
            <person name="Riley R."/>
            <person name="Sitrit Y."/>
            <person name="Stielow J.B."/>
            <person name="Szollosi G."/>
            <person name="Zifcakova L."/>
            <person name="Stursova M."/>
            <person name="Spatafora J.W."/>
            <person name="Tedersoo L."/>
            <person name="Vaario L.M."/>
            <person name="Yamada A."/>
            <person name="Yan M."/>
            <person name="Wang P."/>
            <person name="Xu J."/>
            <person name="Bruns T."/>
            <person name="Baldrian P."/>
            <person name="Vilgalys R."/>
            <person name="Dunand C."/>
            <person name="Henrissat B."/>
            <person name="Grigoriev I.V."/>
            <person name="Hibbett D."/>
            <person name="Nagy L.G."/>
            <person name="Martin F.M."/>
        </authorList>
    </citation>
    <scope>NUCLEOTIDE SEQUENCE</scope>
    <source>
        <strain evidence="2">BED1</strain>
    </source>
</reference>
<feature type="transmembrane region" description="Helical" evidence="1">
    <location>
        <begin position="133"/>
        <end position="151"/>
    </location>
</feature>
<feature type="transmembrane region" description="Helical" evidence="1">
    <location>
        <begin position="96"/>
        <end position="112"/>
    </location>
</feature>
<sequence>SKGTVLYVLSDWAFIVFLLAADLMMILRVYAMYNKSRIVLGLLLVLCAVTIIVYATAAAMYDNPDDYLTMTNPQVLDMSFCAPTYTTSSKLGRYKVIPRLTLAALLFILVVGRLCVESFQMYKATKQWKTNQYLNLLVMEGVFYFLVYVLSY</sequence>
<feature type="transmembrane region" description="Helical" evidence="1">
    <location>
        <begin position="38"/>
        <end position="61"/>
    </location>
</feature>
<keyword evidence="1" id="KW-0812">Transmembrane</keyword>
<proteinExistence type="predicted"/>
<evidence type="ECO:0000313" key="2">
    <source>
        <dbReference type="EMBL" id="KAF8439987.1"/>
    </source>
</evidence>
<gene>
    <name evidence="2" type="ORF">L210DRAFT_805080</name>
</gene>
<keyword evidence="1" id="KW-0472">Membrane</keyword>
<feature type="non-terminal residue" evidence="2">
    <location>
        <position position="1"/>
    </location>
</feature>